<dbReference type="EMBL" id="CP016620">
    <property type="protein sequence ID" value="ANY85138.1"/>
    <property type="molecule type" value="Genomic_DNA"/>
</dbReference>
<protein>
    <submittedName>
        <fullName evidence="2">Uncharacterized protein</fullName>
    </submittedName>
</protein>
<keyword evidence="1" id="KW-1133">Transmembrane helix</keyword>
<sequence length="71" mass="7578">MQLAASEKELPRAIPLLNLLGQDRIPLQSNAGDVMQAVFIASLFVSVTLTTFMLAVSLTNLVGPMLGLTVH</sequence>
<keyword evidence="1" id="KW-0472">Membrane</keyword>
<keyword evidence="1" id="KW-0812">Transmembrane</keyword>
<geneLocation type="plasmid" evidence="2">
    <name>unnamed4</name>
</geneLocation>
<reference evidence="2" key="1">
    <citation type="submission" date="2016-07" db="EMBL/GenBank/DDBJ databases">
        <title>Microvirga ossetica sp. nov. a new species of rhizobia isolated from root nodules of the legume species Vicia alpestris Steven originated from North Ossetia region in the Caucasus.</title>
        <authorList>
            <person name="Safronova V.I."/>
            <person name="Kuznetsova I.G."/>
            <person name="Sazanova A.L."/>
            <person name="Belimov A."/>
            <person name="Andronov E."/>
            <person name="Osledkin Y.S."/>
            <person name="Onishchuk O.P."/>
            <person name="Kurchak O.N."/>
            <person name="Shaposhnikov A.I."/>
            <person name="Willems A."/>
            <person name="Tikhonovich I.A."/>
        </authorList>
    </citation>
    <scope>NUCLEOTIDE SEQUENCE [LARGE SCALE GENOMIC DNA]</scope>
    <source>
        <strain evidence="2">V5/3M</strain>
        <plasmid evidence="2">unnamed4</plasmid>
    </source>
</reference>
<dbReference type="AlphaFoldDB" id="A0A1B2EZ08"/>
<gene>
    <name evidence="2" type="ORF">BB934_43870</name>
</gene>
<evidence type="ECO:0000313" key="2">
    <source>
        <dbReference type="EMBL" id="ANY85138.1"/>
    </source>
</evidence>
<dbReference type="KEGG" id="moc:BB934_43870"/>
<name>A0A1B2EZ08_9HYPH</name>
<accession>A0A1B2EZ08</accession>
<keyword evidence="2" id="KW-0614">Plasmid</keyword>
<organism evidence="2">
    <name type="scientific">Microvirga ossetica</name>
    <dbReference type="NCBI Taxonomy" id="1882682"/>
    <lineage>
        <taxon>Bacteria</taxon>
        <taxon>Pseudomonadati</taxon>
        <taxon>Pseudomonadota</taxon>
        <taxon>Alphaproteobacteria</taxon>
        <taxon>Hyphomicrobiales</taxon>
        <taxon>Methylobacteriaceae</taxon>
        <taxon>Microvirga</taxon>
    </lineage>
</organism>
<feature type="transmembrane region" description="Helical" evidence="1">
    <location>
        <begin position="34"/>
        <end position="56"/>
    </location>
</feature>
<proteinExistence type="predicted"/>
<evidence type="ECO:0000256" key="1">
    <source>
        <dbReference type="SAM" id="Phobius"/>
    </source>
</evidence>